<feature type="compositionally biased region" description="Pro residues" evidence="1">
    <location>
        <begin position="203"/>
        <end position="222"/>
    </location>
</feature>
<sequence>MTSGGSGGGLAAEGPGAPAGGAAVAPGPPPQPGPSGKPPPGSVSAGPAQACTPVNLAGSAYSNARAGSEPLPVRDIRGPHPPCSPKNKAGRRPAPGPPTVRCQEARHPCPSDPQPASPPHRGISARPPPGGPQLAWDFWVCPLWSGGLVLRGPLSGKARHREAARASPPPFPSRRNNGGPGCRGRGARPPAASRCARGLRRVPLPPRPAAPPPRGRPPPRSRPGPARRPRSPRFGAAALFPPLLSKTRPEKPPEPRGAGTGNCILAAPGLGGGSPGRGQGEGTAGLRRRLEPAAAASHPPARLSVSVTCPRSPPPPPPPTSRLLPGGGSSRGRVCPEASRQAHQDVSAQKAKLQQAQEGGYSLGSPPEAFGVQPYSDPFEEALRPAKLPTASSRGQQTPEPSGCRSALALNSLFLLAAEDSA</sequence>
<gene>
    <name evidence="3" type="primary">LOC139183970</name>
</gene>
<feature type="compositionally biased region" description="Polar residues" evidence="1">
    <location>
        <begin position="344"/>
        <end position="357"/>
    </location>
</feature>
<evidence type="ECO:0000313" key="3">
    <source>
        <dbReference type="RefSeq" id="XP_070648362.1"/>
    </source>
</evidence>
<keyword evidence="2" id="KW-1185">Reference proteome</keyword>
<feature type="compositionally biased region" description="Low complexity" evidence="1">
    <location>
        <begin position="187"/>
        <end position="196"/>
    </location>
</feature>
<evidence type="ECO:0000256" key="1">
    <source>
        <dbReference type="SAM" id="MobiDB-lite"/>
    </source>
</evidence>
<accession>A0ABM4SKQ2</accession>
<feature type="region of interest" description="Disordered" evidence="1">
    <location>
        <begin position="160"/>
        <end position="379"/>
    </location>
</feature>
<feature type="compositionally biased region" description="Gly residues" evidence="1">
    <location>
        <begin position="1"/>
        <end position="11"/>
    </location>
</feature>
<dbReference type="GeneID" id="139183970"/>
<feature type="compositionally biased region" description="Pro residues" evidence="1">
    <location>
        <begin position="26"/>
        <end position="41"/>
    </location>
</feature>
<feature type="compositionally biased region" description="Gly residues" evidence="1">
    <location>
        <begin position="269"/>
        <end position="283"/>
    </location>
</feature>
<protein>
    <submittedName>
        <fullName evidence="3">Basic proline-rich protein-like</fullName>
    </submittedName>
</protein>
<organism evidence="2 3">
    <name type="scientific">Bos indicus</name>
    <name type="common">Zebu</name>
    <dbReference type="NCBI Taxonomy" id="9915"/>
    <lineage>
        <taxon>Eukaryota</taxon>
        <taxon>Metazoa</taxon>
        <taxon>Chordata</taxon>
        <taxon>Craniata</taxon>
        <taxon>Vertebrata</taxon>
        <taxon>Euteleostomi</taxon>
        <taxon>Mammalia</taxon>
        <taxon>Eutheria</taxon>
        <taxon>Laurasiatheria</taxon>
        <taxon>Artiodactyla</taxon>
        <taxon>Ruminantia</taxon>
        <taxon>Pecora</taxon>
        <taxon>Bovidae</taxon>
        <taxon>Bovinae</taxon>
        <taxon>Bos</taxon>
    </lineage>
</organism>
<dbReference type="Proteomes" id="UP001652663">
    <property type="component" value="Chromosome 7"/>
</dbReference>
<feature type="compositionally biased region" description="Low complexity" evidence="1">
    <location>
        <begin position="12"/>
        <end position="25"/>
    </location>
</feature>
<reference evidence="3" key="1">
    <citation type="submission" date="2025-08" db="UniProtKB">
        <authorList>
            <consortium name="RefSeq"/>
        </authorList>
    </citation>
    <scope>IDENTIFICATION</scope>
    <source>
        <tissue evidence="3">Blood</tissue>
    </source>
</reference>
<dbReference type="RefSeq" id="XP_070648362.1">
    <property type="nucleotide sequence ID" value="XM_070792261.1"/>
</dbReference>
<proteinExistence type="predicted"/>
<feature type="compositionally biased region" description="Pro residues" evidence="1">
    <location>
        <begin position="311"/>
        <end position="320"/>
    </location>
</feature>
<feature type="region of interest" description="Disordered" evidence="1">
    <location>
        <begin position="1"/>
        <end position="131"/>
    </location>
</feature>
<evidence type="ECO:0000313" key="2">
    <source>
        <dbReference type="Proteomes" id="UP001652663"/>
    </source>
</evidence>
<name>A0ABM4SKQ2_BOSIN</name>